<evidence type="ECO:0000256" key="1">
    <source>
        <dbReference type="SAM" id="MobiDB-lite"/>
    </source>
</evidence>
<name>A0A067T9E0_GALM3</name>
<organism evidence="2 3">
    <name type="scientific">Galerina marginata (strain CBS 339.88)</name>
    <dbReference type="NCBI Taxonomy" id="685588"/>
    <lineage>
        <taxon>Eukaryota</taxon>
        <taxon>Fungi</taxon>
        <taxon>Dikarya</taxon>
        <taxon>Basidiomycota</taxon>
        <taxon>Agaricomycotina</taxon>
        <taxon>Agaricomycetes</taxon>
        <taxon>Agaricomycetidae</taxon>
        <taxon>Agaricales</taxon>
        <taxon>Agaricineae</taxon>
        <taxon>Strophariaceae</taxon>
        <taxon>Galerina</taxon>
    </lineage>
</organism>
<dbReference type="OrthoDB" id="3270336at2759"/>
<dbReference type="Proteomes" id="UP000027222">
    <property type="component" value="Unassembled WGS sequence"/>
</dbReference>
<dbReference type="HOGENOM" id="CLU_008417_0_0_1"/>
<feature type="region of interest" description="Disordered" evidence="1">
    <location>
        <begin position="839"/>
        <end position="875"/>
    </location>
</feature>
<reference evidence="3" key="1">
    <citation type="journal article" date="2014" name="Proc. Natl. Acad. Sci. U.S.A.">
        <title>Extensive sampling of basidiomycete genomes demonstrates inadequacy of the white-rot/brown-rot paradigm for wood decay fungi.</title>
        <authorList>
            <person name="Riley R."/>
            <person name="Salamov A.A."/>
            <person name="Brown D.W."/>
            <person name="Nagy L.G."/>
            <person name="Floudas D."/>
            <person name="Held B.W."/>
            <person name="Levasseur A."/>
            <person name="Lombard V."/>
            <person name="Morin E."/>
            <person name="Otillar R."/>
            <person name="Lindquist E.A."/>
            <person name="Sun H."/>
            <person name="LaButti K.M."/>
            <person name="Schmutz J."/>
            <person name="Jabbour D."/>
            <person name="Luo H."/>
            <person name="Baker S.E."/>
            <person name="Pisabarro A.G."/>
            <person name="Walton J.D."/>
            <person name="Blanchette R.A."/>
            <person name="Henrissat B."/>
            <person name="Martin F."/>
            <person name="Cullen D."/>
            <person name="Hibbett D.S."/>
            <person name="Grigoriev I.V."/>
        </authorList>
    </citation>
    <scope>NUCLEOTIDE SEQUENCE [LARGE SCALE GENOMIC DNA]</scope>
    <source>
        <strain evidence="3">CBS 339.88</strain>
    </source>
</reference>
<evidence type="ECO:0000313" key="2">
    <source>
        <dbReference type="EMBL" id="KDR79830.1"/>
    </source>
</evidence>
<proteinExistence type="predicted"/>
<protein>
    <submittedName>
        <fullName evidence="2">Uncharacterized protein</fullName>
    </submittedName>
</protein>
<gene>
    <name evidence="2" type="ORF">GALMADRAFT_1360533</name>
</gene>
<keyword evidence="3" id="KW-1185">Reference proteome</keyword>
<dbReference type="EMBL" id="KL142372">
    <property type="protein sequence ID" value="KDR79830.1"/>
    <property type="molecule type" value="Genomic_DNA"/>
</dbReference>
<evidence type="ECO:0000313" key="3">
    <source>
        <dbReference type="Proteomes" id="UP000027222"/>
    </source>
</evidence>
<accession>A0A067T9E0</accession>
<dbReference type="AlphaFoldDB" id="A0A067T9E0"/>
<sequence>MNLPRTLCDSDKEKGRVQIINGDIFYSPNCRKELKSIPERDVHNILRPCPSYENIRKPTNFSATSLTDYQSPRWWSIPFGWVAFVPRIPDFTGPILGRMNRLPHRHELHYEEDTGYSMPSQILQDWLYLERDIVRAVELLIVHTKWTPLLPAFPTVFGYRHPHKSWRTALKAFDRSRNWFVMWIAVLSYLIAVAETETSARKNYPLIALTDWYSYLVQTGCSETWLEGFTMSSMVCDFNFWVERAGTIVSLEDLRVDNKLPKVEWLCAFGIPNWYQWKLEWSNDTRFKAYAPLPHQIQSVFSGIPAPISQSTDVLQNLLPASPTNDSCQTKRTTWAEFQADRYAINTQRERMESLQHRNERLARERHRGTMTATVFEWIPNDDGNLIRTKVSIERNQTTLEGYEKGYTHYDAFWNEWDCYTEPSEGGGFDDENEYGNNADCDNFAFESDTPFSHPEGISEVDPVSAERRTEWAHKERPIVLSADRESSPLEDGLEQENEDERMRDDIFVQGLETEIFRVLRLHFGFTGTLPPAASPPVDNSKDWSRFMRVMGIKFVDIERAEPLFKRTNILAACDFIRRLQSNAAILEDEWDLGKSHWATVYLTHRMSCIRLLKVKPSNECTLTWYMFDFGSARTQPWMFTVLSATTALTVCRLDSSYTDKDLATYFLQFGMAFRTMQCSTFLTRAPYSTKSTAKRASRMQGYQFLIDDFVNFESRATNFLTENRRARIACMMGGVMWRVACSVVNWKIVLRGPSGWSSDYREYIIGVQEDNSMEFIDDALTGDEISDLCGMYYVLTGKGYQYENPSWYPTPQSFASSGFDYGYWSDFCEAQFKNWHSKGSKPDPTARPELPARQPINKGASENGELSGRPDPGPCSEYAGLHEGILNDGISCLL</sequence>